<evidence type="ECO:0000313" key="3">
    <source>
        <dbReference type="Proteomes" id="UP000284706"/>
    </source>
</evidence>
<accession>A0A409YVB7</accession>
<feature type="compositionally biased region" description="Acidic residues" evidence="1">
    <location>
        <begin position="101"/>
        <end position="115"/>
    </location>
</feature>
<proteinExistence type="predicted"/>
<evidence type="ECO:0000313" key="2">
    <source>
        <dbReference type="EMBL" id="PPR06975.1"/>
    </source>
</evidence>
<feature type="compositionally biased region" description="Polar residues" evidence="1">
    <location>
        <begin position="529"/>
        <end position="538"/>
    </location>
</feature>
<organism evidence="2 3">
    <name type="scientific">Gymnopilus dilepis</name>
    <dbReference type="NCBI Taxonomy" id="231916"/>
    <lineage>
        <taxon>Eukaryota</taxon>
        <taxon>Fungi</taxon>
        <taxon>Dikarya</taxon>
        <taxon>Basidiomycota</taxon>
        <taxon>Agaricomycotina</taxon>
        <taxon>Agaricomycetes</taxon>
        <taxon>Agaricomycetidae</taxon>
        <taxon>Agaricales</taxon>
        <taxon>Agaricineae</taxon>
        <taxon>Hymenogastraceae</taxon>
        <taxon>Gymnopilus</taxon>
    </lineage>
</organism>
<feature type="region of interest" description="Disordered" evidence="1">
    <location>
        <begin position="380"/>
        <end position="400"/>
    </location>
</feature>
<feature type="compositionally biased region" description="Basic residues" evidence="1">
    <location>
        <begin position="636"/>
        <end position="648"/>
    </location>
</feature>
<protein>
    <submittedName>
        <fullName evidence="2">Uncharacterized protein</fullName>
    </submittedName>
</protein>
<feature type="region of interest" description="Disordered" evidence="1">
    <location>
        <begin position="449"/>
        <end position="594"/>
    </location>
</feature>
<dbReference type="EMBL" id="NHYE01000217">
    <property type="protein sequence ID" value="PPR06975.1"/>
    <property type="molecule type" value="Genomic_DNA"/>
</dbReference>
<sequence length="929" mass="102266">MSTPAPFSRLQLAAALLEYDNDPDNPDAPYRSAKDSAIFAHLRRNPAARPGGPSRRSDYLGVSVPSETGSLGGRESALDARKSRASRISSLRNPFGADNASDFEEAEEAEEAEDLEVDLASWGLDAFIPKEKSKSAKGKGKQAVSTLGSPRSRLPSTSHDSSVAAPRRALITSASVSLNNYIGDTEQDVPEQVDRRRSFGSPLELAGMEPSILPHRRAASQGSTMTLSNPAMVPFPTARTPSPGPEDAFADTKVKAHDRVNSMASMHSKLILQEDEERQTMAPMAPYEEDNPFAIQHTSHTSRFDPKSAARARTHSNTSLGSRMILENDNGSVMTGDPYARDRRFSTLDLLRPKVLVMPSPLQPPPSQGVTEEPDRKVRDGFEISADGPPLPPGARSSRRLSGTLSTFEKGADVPVASNSFIPNPLLDLSLSQKTFRNTLVVGGQTTGITLPRATQDGEQIELDPREKEEQQDVSSPVEEHSKTSRPAGKLYGKSLIDDLETRKAQMRSKQRVFTGDQRPSMMARDQQRSSTLINPASLQVKPGTQRMSSYGSQNTQPNLTRRPSLNTKPLLNFDDENNPPLQPSPAANRVPAARSVFGVDTLWEREMAKLKEIQAQEEKENEERRKKEEEEELRKQKKKDKRRKRSKKDVSPEDTSENPGDAHVPAEPPVLPVIQPIPRRVPPKPSDSDDSSESDDDAAPIPASVKAPSWHVGSSDEEEGPRRTTGTGPRYPKGGKKMSTPGPGAEDSEEDLPLAATIHKAQVRAAMSGLDHSDDEDQPLSHLLQRSGSNHTNSQAKLARSFSHESDEEDDKPLGLRASHIPPKVTNADEDDMPLAFHPEQQRRTQYQMLAQQQQQQMMFQAQMQNNMLMNASLMNASFYTPPVMNPLAMMQMQAPIPIPSPPPIQDEAKLSLVDRWRRDVVLETENE</sequence>
<feature type="compositionally biased region" description="Polar residues" evidence="1">
    <location>
        <begin position="143"/>
        <end position="161"/>
    </location>
</feature>
<feature type="compositionally biased region" description="Polar residues" evidence="1">
    <location>
        <begin position="546"/>
        <end position="570"/>
    </location>
</feature>
<feature type="region of interest" description="Disordered" evidence="1">
    <location>
        <begin position="613"/>
        <end position="833"/>
    </location>
</feature>
<dbReference type="AlphaFoldDB" id="A0A409YVB7"/>
<feature type="compositionally biased region" description="Acidic residues" evidence="1">
    <location>
        <begin position="689"/>
        <end position="699"/>
    </location>
</feature>
<dbReference type="OrthoDB" id="2564267at2759"/>
<evidence type="ECO:0000256" key="1">
    <source>
        <dbReference type="SAM" id="MobiDB-lite"/>
    </source>
</evidence>
<feature type="compositionally biased region" description="Basic and acidic residues" evidence="1">
    <location>
        <begin position="613"/>
        <end position="635"/>
    </location>
</feature>
<dbReference type="Proteomes" id="UP000284706">
    <property type="component" value="Unassembled WGS sequence"/>
</dbReference>
<gene>
    <name evidence="2" type="ORF">CVT26_004295</name>
</gene>
<dbReference type="STRING" id="231916.A0A409YVB7"/>
<feature type="compositionally biased region" description="Polar residues" evidence="1">
    <location>
        <begin position="785"/>
        <end position="797"/>
    </location>
</feature>
<feature type="region of interest" description="Disordered" evidence="1">
    <location>
        <begin position="130"/>
        <end position="166"/>
    </location>
</feature>
<feature type="region of interest" description="Disordered" evidence="1">
    <location>
        <begin position="43"/>
        <end position="115"/>
    </location>
</feature>
<keyword evidence="3" id="KW-1185">Reference proteome</keyword>
<comment type="caution">
    <text evidence="2">The sequence shown here is derived from an EMBL/GenBank/DDBJ whole genome shotgun (WGS) entry which is preliminary data.</text>
</comment>
<dbReference type="InParanoid" id="A0A409YVB7"/>
<name>A0A409YVB7_9AGAR</name>
<reference evidence="2 3" key="1">
    <citation type="journal article" date="2018" name="Evol. Lett.">
        <title>Horizontal gene cluster transfer increased hallucinogenic mushroom diversity.</title>
        <authorList>
            <person name="Reynolds H.T."/>
            <person name="Vijayakumar V."/>
            <person name="Gluck-Thaler E."/>
            <person name="Korotkin H.B."/>
            <person name="Matheny P.B."/>
            <person name="Slot J.C."/>
        </authorList>
    </citation>
    <scope>NUCLEOTIDE SEQUENCE [LARGE SCALE GENOMIC DNA]</scope>
    <source>
        <strain evidence="2 3">SRW20</strain>
    </source>
</reference>